<dbReference type="PANTHER" id="PTHR11727">
    <property type="entry name" value="DIMETHYLADENOSINE TRANSFERASE"/>
    <property type="match status" value="1"/>
</dbReference>
<dbReference type="InterPro" id="IPR001737">
    <property type="entry name" value="KsgA/Erm"/>
</dbReference>
<keyword evidence="6 7" id="KW-0694">RNA-binding</keyword>
<sequence length="271" mass="31054">MQSRLKRLESRVNYKAKKKFGQNFLKESIYLDQIVQSIPNTPIQVIEIGVGLGDLTERLLKFHKLIAYEVDEDLCSLLNDREFFGKDNLTLIHRDVLECSDAVGWLHKEPYFLVSNLPYYIATHIVLKLLRDPMCQGLVVMTQKEVAEKFCADVGDRDFCALSIIAQSVGNIKMLFEVPPTAFSPAPKVDSAVFQVQKTQEFWHIQELCDLETLLKCAFQAPRKKLAKNLCSLYPKAKIDGIFQDLMLDTNLRPHQVSTSLYHQIYDKLKG</sequence>
<dbReference type="GO" id="GO:0052908">
    <property type="term" value="F:16S rRNA (adenine(1518)-N(6)/adenine(1519)-N(6))-dimethyltransferase activity"/>
    <property type="evidence" value="ECO:0007669"/>
    <property type="project" value="UniProtKB-EC"/>
</dbReference>
<dbReference type="SMART" id="SM00650">
    <property type="entry name" value="rADc"/>
    <property type="match status" value="1"/>
</dbReference>
<dbReference type="SUPFAM" id="SSF53335">
    <property type="entry name" value="S-adenosyl-L-methionine-dependent methyltransferases"/>
    <property type="match status" value="1"/>
</dbReference>
<dbReference type="InterPro" id="IPR020598">
    <property type="entry name" value="rRNA_Ade_methylase_Trfase_N"/>
</dbReference>
<dbReference type="AlphaFoldDB" id="A0A1B1U7I3"/>
<evidence type="ECO:0000256" key="4">
    <source>
        <dbReference type="ARBA" id="ARBA00022679"/>
    </source>
</evidence>
<evidence type="ECO:0000256" key="3">
    <source>
        <dbReference type="ARBA" id="ARBA00022603"/>
    </source>
</evidence>
<protein>
    <recommendedName>
        <fullName evidence="7">Ribosomal RNA small subunit methyltransferase A</fullName>
        <ecNumber evidence="7">2.1.1.182</ecNumber>
    </recommendedName>
    <alternativeName>
        <fullName evidence="7">16S rRNA (adenine(1518)-N(6)/adenine(1519)-N(6))-dimethyltransferase</fullName>
    </alternativeName>
    <alternativeName>
        <fullName evidence="7">16S rRNA dimethyladenosine transferase</fullName>
    </alternativeName>
    <alternativeName>
        <fullName evidence="7">16S rRNA dimethylase</fullName>
    </alternativeName>
    <alternativeName>
        <fullName evidence="7">S-adenosylmethionine-6-N', N'-adenosyl(rRNA) dimethyltransferase</fullName>
    </alternativeName>
</protein>
<dbReference type="HAMAP" id="MF_00607">
    <property type="entry name" value="16SrRNA_methyltr_A"/>
    <property type="match status" value="1"/>
</dbReference>
<dbReference type="KEGG" id="het:BBW65_04805"/>
<comment type="function">
    <text evidence="7">Specifically dimethylates two adjacent adenosines (A1518 and A1519) in the loop of a conserved hairpin near the 3'-end of 16S rRNA in the 30S particle. May play a critical role in biogenesis of 30S subunits.</text>
</comment>
<keyword evidence="1 7" id="KW-0963">Cytoplasm</keyword>
<dbReference type="GO" id="GO:0003723">
    <property type="term" value="F:RNA binding"/>
    <property type="evidence" value="ECO:0007669"/>
    <property type="project" value="UniProtKB-UniRule"/>
</dbReference>
<dbReference type="EMBL" id="CP016503">
    <property type="protein sequence ID" value="ANV98767.1"/>
    <property type="molecule type" value="Genomic_DNA"/>
</dbReference>
<accession>A0A1B1U7I3</accession>
<feature type="binding site" evidence="7 8">
    <location>
        <position position="25"/>
    </location>
    <ligand>
        <name>S-adenosyl-L-methionine</name>
        <dbReference type="ChEBI" id="CHEBI:59789"/>
    </ligand>
</feature>
<dbReference type="CDD" id="cd02440">
    <property type="entry name" value="AdoMet_MTases"/>
    <property type="match status" value="1"/>
</dbReference>
<dbReference type="STRING" id="222136.BBW65_04805"/>
<reference evidence="11" key="1">
    <citation type="submission" date="2016-07" db="EMBL/GenBank/DDBJ databases">
        <authorList>
            <person name="Florea S."/>
            <person name="Webb J.S."/>
            <person name="Jaromczyk J."/>
            <person name="Schardl C.L."/>
        </authorList>
    </citation>
    <scope>NUCLEOTIDE SEQUENCE [LARGE SCALE GENOMIC DNA]</scope>
    <source>
        <strain evidence="11">MIT 01-6242</strain>
    </source>
</reference>
<dbReference type="PROSITE" id="PS51689">
    <property type="entry name" value="SAM_RNA_A_N6_MT"/>
    <property type="match status" value="1"/>
</dbReference>
<feature type="binding site" evidence="7 8">
    <location>
        <position position="116"/>
    </location>
    <ligand>
        <name>S-adenosyl-L-methionine</name>
        <dbReference type="ChEBI" id="CHEBI:59789"/>
    </ligand>
</feature>
<keyword evidence="11" id="KW-1185">Reference proteome</keyword>
<comment type="similarity">
    <text evidence="7">Belongs to the class I-like SAM-binding methyltransferase superfamily. rRNA adenine N(6)-methyltransferase family. RsmA subfamily.</text>
</comment>
<dbReference type="Gene3D" id="1.10.8.100">
    <property type="entry name" value="Ribosomal RNA adenine dimethylase-like, domain 2"/>
    <property type="match status" value="1"/>
</dbReference>
<evidence type="ECO:0000313" key="10">
    <source>
        <dbReference type="EMBL" id="ANV98767.1"/>
    </source>
</evidence>
<evidence type="ECO:0000256" key="2">
    <source>
        <dbReference type="ARBA" id="ARBA00022552"/>
    </source>
</evidence>
<dbReference type="InterPro" id="IPR029063">
    <property type="entry name" value="SAM-dependent_MTases_sf"/>
</dbReference>
<evidence type="ECO:0000256" key="6">
    <source>
        <dbReference type="ARBA" id="ARBA00022884"/>
    </source>
</evidence>
<dbReference type="Proteomes" id="UP000092884">
    <property type="component" value="Chromosome"/>
</dbReference>
<dbReference type="PANTHER" id="PTHR11727:SF7">
    <property type="entry name" value="DIMETHYLADENOSINE TRANSFERASE-RELATED"/>
    <property type="match status" value="1"/>
</dbReference>
<feature type="binding site" evidence="7 8">
    <location>
        <position position="23"/>
    </location>
    <ligand>
        <name>S-adenosyl-L-methionine</name>
        <dbReference type="ChEBI" id="CHEBI:59789"/>
    </ligand>
</feature>
<dbReference type="EC" id="2.1.1.182" evidence="7"/>
<comment type="catalytic activity">
    <reaction evidence="7">
        <text>adenosine(1518)/adenosine(1519) in 16S rRNA + 4 S-adenosyl-L-methionine = N(6)-dimethyladenosine(1518)/N(6)-dimethyladenosine(1519) in 16S rRNA + 4 S-adenosyl-L-homocysteine + 4 H(+)</text>
        <dbReference type="Rhea" id="RHEA:19609"/>
        <dbReference type="Rhea" id="RHEA-COMP:10232"/>
        <dbReference type="Rhea" id="RHEA-COMP:10233"/>
        <dbReference type="ChEBI" id="CHEBI:15378"/>
        <dbReference type="ChEBI" id="CHEBI:57856"/>
        <dbReference type="ChEBI" id="CHEBI:59789"/>
        <dbReference type="ChEBI" id="CHEBI:74411"/>
        <dbReference type="ChEBI" id="CHEBI:74493"/>
        <dbReference type="EC" id="2.1.1.182"/>
    </reaction>
</comment>
<dbReference type="InterPro" id="IPR020596">
    <property type="entry name" value="rRNA_Ade_Mease_Trfase_CS"/>
</dbReference>
<keyword evidence="5 7" id="KW-0949">S-adenosyl-L-methionine</keyword>
<dbReference type="InterPro" id="IPR011530">
    <property type="entry name" value="rRNA_adenine_dimethylase"/>
</dbReference>
<dbReference type="NCBIfam" id="TIGR00755">
    <property type="entry name" value="ksgA"/>
    <property type="match status" value="1"/>
</dbReference>
<feature type="binding site" evidence="7 8">
    <location>
        <position position="49"/>
    </location>
    <ligand>
        <name>S-adenosyl-L-methionine</name>
        <dbReference type="ChEBI" id="CHEBI:59789"/>
    </ligand>
</feature>
<organism evidence="10 11">
    <name type="scientific">Helicobacter enhydrae</name>
    <dbReference type="NCBI Taxonomy" id="222136"/>
    <lineage>
        <taxon>Bacteria</taxon>
        <taxon>Pseudomonadati</taxon>
        <taxon>Campylobacterota</taxon>
        <taxon>Epsilonproteobacteria</taxon>
        <taxon>Campylobacterales</taxon>
        <taxon>Helicobacteraceae</taxon>
        <taxon>Helicobacter</taxon>
    </lineage>
</organism>
<evidence type="ECO:0000256" key="7">
    <source>
        <dbReference type="HAMAP-Rule" id="MF_00607"/>
    </source>
</evidence>
<dbReference type="PROSITE" id="PS01131">
    <property type="entry name" value="RRNA_A_DIMETH"/>
    <property type="match status" value="1"/>
</dbReference>
<comment type="subcellular location">
    <subcellularLocation>
        <location evidence="7">Cytoplasm</location>
    </subcellularLocation>
</comment>
<keyword evidence="4 7" id="KW-0808">Transferase</keyword>
<feature type="binding site" evidence="7 8">
    <location>
        <position position="95"/>
    </location>
    <ligand>
        <name>S-adenosyl-L-methionine</name>
        <dbReference type="ChEBI" id="CHEBI:59789"/>
    </ligand>
</feature>
<keyword evidence="2 7" id="KW-0698">rRNA processing</keyword>
<feature type="domain" description="Ribosomal RNA adenine methylase transferase N-terminal" evidence="9">
    <location>
        <begin position="30"/>
        <end position="200"/>
    </location>
</feature>
<dbReference type="Pfam" id="PF00398">
    <property type="entry name" value="RrnaAD"/>
    <property type="match status" value="1"/>
</dbReference>
<proteinExistence type="inferred from homology"/>
<evidence type="ECO:0000256" key="5">
    <source>
        <dbReference type="ARBA" id="ARBA00022691"/>
    </source>
</evidence>
<dbReference type="InterPro" id="IPR023165">
    <property type="entry name" value="rRNA_Ade_diMease-like_C"/>
</dbReference>
<dbReference type="Gene3D" id="3.40.50.150">
    <property type="entry name" value="Vaccinia Virus protein VP39"/>
    <property type="match status" value="1"/>
</dbReference>
<keyword evidence="3 7" id="KW-0489">Methyltransferase</keyword>
<evidence type="ECO:0000256" key="8">
    <source>
        <dbReference type="PROSITE-ProRule" id="PRU01026"/>
    </source>
</evidence>
<evidence type="ECO:0000313" key="11">
    <source>
        <dbReference type="Proteomes" id="UP000092884"/>
    </source>
</evidence>
<evidence type="ECO:0000259" key="9">
    <source>
        <dbReference type="SMART" id="SM00650"/>
    </source>
</evidence>
<evidence type="ECO:0000256" key="1">
    <source>
        <dbReference type="ARBA" id="ARBA00022490"/>
    </source>
</evidence>
<dbReference type="GO" id="GO:0005829">
    <property type="term" value="C:cytosol"/>
    <property type="evidence" value="ECO:0007669"/>
    <property type="project" value="TreeGrafter"/>
</dbReference>
<feature type="binding site" evidence="7 8">
    <location>
        <position position="69"/>
    </location>
    <ligand>
        <name>S-adenosyl-L-methionine</name>
        <dbReference type="ChEBI" id="CHEBI:59789"/>
    </ligand>
</feature>
<gene>
    <name evidence="7" type="primary">rsmA</name>
    <name evidence="7" type="synonym">ksgA</name>
    <name evidence="10" type="ORF">BBW65_04805</name>
</gene>
<name>A0A1B1U7I3_9HELI</name>